<dbReference type="SUPFAM" id="SSF55961">
    <property type="entry name" value="Bet v1-like"/>
    <property type="match status" value="1"/>
</dbReference>
<comment type="similarity">
    <text evidence="1">Belongs to the AHA1 family.</text>
</comment>
<accession>A0ABY2FA37</accession>
<comment type="caution">
    <text evidence="4">The sequence shown here is derived from an EMBL/GenBank/DDBJ whole genome shotgun (WGS) entry which is preliminary data.</text>
</comment>
<evidence type="ECO:0000259" key="3">
    <source>
        <dbReference type="Pfam" id="PF08327"/>
    </source>
</evidence>
<feature type="domain" description="Activator of Hsp90 ATPase homologue 1/2-like C-terminal" evidence="3">
    <location>
        <begin position="43"/>
        <end position="164"/>
    </location>
</feature>
<gene>
    <name evidence="4" type="ORF">EV137_5548</name>
</gene>
<protein>
    <submittedName>
        <fullName evidence="4">Uncharacterized protein YndB with AHSA1/START domain</fullName>
    </submittedName>
</protein>
<feature type="region of interest" description="Disordered" evidence="2">
    <location>
        <begin position="140"/>
        <end position="170"/>
    </location>
</feature>
<dbReference type="CDD" id="cd07814">
    <property type="entry name" value="SRPBCC_CalC_Aha1-like"/>
    <property type="match status" value="1"/>
</dbReference>
<name>A0ABY2FA37_9ACTN</name>
<keyword evidence="5" id="KW-1185">Reference proteome</keyword>
<dbReference type="InterPro" id="IPR023393">
    <property type="entry name" value="START-like_dom_sf"/>
</dbReference>
<sequence length="170" mass="18991">MLTSCTIRLTLFYKRMAEGNRTVGAEGSFTMTGIVAVAEIDIDAPTARVWNVLTSPEQLKQLWFGAKVDTDWKVGSPITWTGEWEGKSYQDKGEILAVEPGRLLKFTHFSPLTGQPDVPENYHTLTYTLTANTHLKLEQDNNGSEDEAKHSQGMWEQLLAKVKQSAESSE</sequence>
<dbReference type="Proteomes" id="UP000295060">
    <property type="component" value="Unassembled WGS sequence"/>
</dbReference>
<evidence type="ECO:0000256" key="1">
    <source>
        <dbReference type="ARBA" id="ARBA00006817"/>
    </source>
</evidence>
<dbReference type="Pfam" id="PF08327">
    <property type="entry name" value="AHSA1"/>
    <property type="match status" value="1"/>
</dbReference>
<dbReference type="InterPro" id="IPR013538">
    <property type="entry name" value="ASHA1/2-like_C"/>
</dbReference>
<evidence type="ECO:0000256" key="2">
    <source>
        <dbReference type="SAM" id="MobiDB-lite"/>
    </source>
</evidence>
<organism evidence="4 5">
    <name type="scientific">Kribbella pratensis</name>
    <dbReference type="NCBI Taxonomy" id="2512112"/>
    <lineage>
        <taxon>Bacteria</taxon>
        <taxon>Bacillati</taxon>
        <taxon>Actinomycetota</taxon>
        <taxon>Actinomycetes</taxon>
        <taxon>Propionibacteriales</taxon>
        <taxon>Kribbellaceae</taxon>
        <taxon>Kribbella</taxon>
    </lineage>
</organism>
<reference evidence="4 5" key="1">
    <citation type="submission" date="2019-03" db="EMBL/GenBank/DDBJ databases">
        <title>Genomic Encyclopedia of Type Strains, Phase III (KMG-III): the genomes of soil and plant-associated and newly described type strains.</title>
        <authorList>
            <person name="Whitman W."/>
        </authorList>
    </citation>
    <scope>NUCLEOTIDE SEQUENCE [LARGE SCALE GENOMIC DNA]</scope>
    <source>
        <strain evidence="4 5">VKMAc-2574</strain>
    </source>
</reference>
<dbReference type="Gene3D" id="3.30.530.20">
    <property type="match status" value="1"/>
</dbReference>
<evidence type="ECO:0000313" key="4">
    <source>
        <dbReference type="EMBL" id="TDW87468.1"/>
    </source>
</evidence>
<dbReference type="EMBL" id="SODU01000003">
    <property type="protein sequence ID" value="TDW87468.1"/>
    <property type="molecule type" value="Genomic_DNA"/>
</dbReference>
<proteinExistence type="inferred from homology"/>
<evidence type="ECO:0000313" key="5">
    <source>
        <dbReference type="Proteomes" id="UP000295060"/>
    </source>
</evidence>